<gene>
    <name evidence="1" type="ORF">JSQ98_02985</name>
</gene>
<dbReference type="RefSeq" id="WP_211648309.1">
    <property type="nucleotide sequence ID" value="NZ_JAFEVO010000001.1"/>
</dbReference>
<proteinExistence type="predicted"/>
<sequence length="90" mass="9475">MTVTFPIACMGVFATEPIVGVDAVQVTKAGDSDGAPAPFCFGAGELHTERFEPRFVVCDRAVDDGLSPELNRELTIFQGLTEIGISEVGG</sequence>
<accession>A0ABS5M1X6</accession>
<comment type="caution">
    <text evidence="1">The sequence shown here is derived from an EMBL/GenBank/DDBJ whole genome shotgun (WGS) entry which is preliminary data.</text>
</comment>
<reference evidence="1 2" key="1">
    <citation type="submission" date="2021-02" db="EMBL/GenBank/DDBJ databases">
        <title>Draft genome and description of Leucobacter sp nov strain Marseille-Q4368.</title>
        <authorList>
            <person name="Boxberger M."/>
            <person name="La Scola B."/>
        </authorList>
    </citation>
    <scope>NUCLEOTIDE SEQUENCE [LARGE SCALE GENOMIC DNA]</scope>
    <source>
        <strain evidence="1 2">Marseille-Q4368</strain>
    </source>
</reference>
<dbReference type="EMBL" id="JAFEVO010000001">
    <property type="protein sequence ID" value="MBS3181174.1"/>
    <property type="molecule type" value="Genomic_DNA"/>
</dbReference>
<protein>
    <submittedName>
        <fullName evidence="1">Uncharacterized protein</fullName>
    </submittedName>
</protein>
<evidence type="ECO:0000313" key="1">
    <source>
        <dbReference type="EMBL" id="MBS3181174.1"/>
    </source>
</evidence>
<organism evidence="1 2">
    <name type="scientific">Leucobacter manosquensis</name>
    <dbReference type="NCBI Taxonomy" id="2810611"/>
    <lineage>
        <taxon>Bacteria</taxon>
        <taxon>Bacillati</taxon>
        <taxon>Actinomycetota</taxon>
        <taxon>Actinomycetes</taxon>
        <taxon>Micrococcales</taxon>
        <taxon>Microbacteriaceae</taxon>
        <taxon>Leucobacter</taxon>
    </lineage>
</organism>
<name>A0ABS5M1X6_9MICO</name>
<dbReference type="Proteomes" id="UP000811492">
    <property type="component" value="Unassembled WGS sequence"/>
</dbReference>
<keyword evidence="2" id="KW-1185">Reference proteome</keyword>
<evidence type="ECO:0000313" key="2">
    <source>
        <dbReference type="Proteomes" id="UP000811492"/>
    </source>
</evidence>